<feature type="compositionally biased region" description="Polar residues" evidence="2">
    <location>
        <begin position="315"/>
        <end position="333"/>
    </location>
</feature>
<dbReference type="InterPro" id="IPR013783">
    <property type="entry name" value="Ig-like_fold"/>
</dbReference>
<keyword evidence="5" id="KW-1185">Reference proteome</keyword>
<dbReference type="InterPro" id="IPR014756">
    <property type="entry name" value="Ig_E-set"/>
</dbReference>
<feature type="compositionally biased region" description="Basic and acidic residues" evidence="2">
    <location>
        <begin position="349"/>
        <end position="364"/>
    </location>
</feature>
<organism evidence="4 5">
    <name type="scientific">Marasmiellus scandens</name>
    <dbReference type="NCBI Taxonomy" id="2682957"/>
    <lineage>
        <taxon>Eukaryota</taxon>
        <taxon>Fungi</taxon>
        <taxon>Dikarya</taxon>
        <taxon>Basidiomycota</taxon>
        <taxon>Agaricomycotina</taxon>
        <taxon>Agaricomycetes</taxon>
        <taxon>Agaricomycetidae</taxon>
        <taxon>Agaricales</taxon>
        <taxon>Marasmiineae</taxon>
        <taxon>Omphalotaceae</taxon>
        <taxon>Marasmiellus</taxon>
    </lineage>
</organism>
<evidence type="ECO:0000313" key="5">
    <source>
        <dbReference type="Proteomes" id="UP001498398"/>
    </source>
</evidence>
<dbReference type="PANTHER" id="PTHR10343">
    <property type="entry name" value="5'-AMP-ACTIVATED PROTEIN KINASE , BETA SUBUNIT"/>
    <property type="match status" value="1"/>
</dbReference>
<dbReference type="PANTHER" id="PTHR10343:SF81">
    <property type="entry name" value="CRUCIFORM DNA-RECOGNIZING PROTEIN 1-RELATED"/>
    <property type="match status" value="1"/>
</dbReference>
<evidence type="ECO:0000256" key="2">
    <source>
        <dbReference type="SAM" id="MobiDB-lite"/>
    </source>
</evidence>
<gene>
    <name evidence="4" type="primary">CRP1</name>
    <name evidence="4" type="ORF">VKT23_002375</name>
</gene>
<dbReference type="InterPro" id="IPR032640">
    <property type="entry name" value="AMPK1_CBM"/>
</dbReference>
<feature type="domain" description="AMP-activated protein kinase glycogen-binding" evidence="3">
    <location>
        <begin position="8"/>
        <end position="86"/>
    </location>
</feature>
<comment type="similarity">
    <text evidence="1">Belongs to the CRP1/MDG1 family.</text>
</comment>
<reference evidence="4 5" key="1">
    <citation type="submission" date="2024-01" db="EMBL/GenBank/DDBJ databases">
        <title>A draft genome for the cacao thread blight pathogen Marasmiellus scandens.</title>
        <authorList>
            <person name="Baruah I.K."/>
            <person name="Leung J."/>
            <person name="Bukari Y."/>
            <person name="Amoako-Attah I."/>
            <person name="Meinhardt L.W."/>
            <person name="Bailey B.A."/>
            <person name="Cohen S.P."/>
        </authorList>
    </citation>
    <scope>NUCLEOTIDE SEQUENCE [LARGE SCALE GENOMIC DNA]</scope>
    <source>
        <strain evidence="4 5">GH-19</strain>
    </source>
</reference>
<dbReference type="Pfam" id="PF16561">
    <property type="entry name" value="AMPK1_CBM"/>
    <property type="match status" value="1"/>
</dbReference>
<dbReference type="CDD" id="cd02859">
    <property type="entry name" value="E_set_AMPKbeta_like_N"/>
    <property type="match status" value="1"/>
</dbReference>
<comment type="caution">
    <text evidence="4">The sequence shown here is derived from an EMBL/GenBank/DDBJ whole genome shotgun (WGS) entry which is preliminary data.</text>
</comment>
<feature type="compositionally biased region" description="Low complexity" evidence="2">
    <location>
        <begin position="238"/>
        <end position="252"/>
    </location>
</feature>
<dbReference type="Proteomes" id="UP001498398">
    <property type="component" value="Unassembled WGS sequence"/>
</dbReference>
<evidence type="ECO:0000256" key="1">
    <source>
        <dbReference type="ARBA" id="ARBA00038216"/>
    </source>
</evidence>
<accession>A0ABR1K5E7</accession>
<feature type="compositionally biased region" description="Polar residues" evidence="2">
    <location>
        <begin position="287"/>
        <end position="300"/>
    </location>
</feature>
<dbReference type="SUPFAM" id="SSF81296">
    <property type="entry name" value="E set domains"/>
    <property type="match status" value="1"/>
</dbReference>
<feature type="region of interest" description="Disordered" evidence="2">
    <location>
        <begin position="166"/>
        <end position="364"/>
    </location>
</feature>
<protein>
    <submittedName>
        <fullName evidence="4">Cruciform DNA binding protein</fullName>
    </submittedName>
</protein>
<name>A0ABR1K5E7_9AGAR</name>
<dbReference type="InterPro" id="IPR050827">
    <property type="entry name" value="CRP1_MDG1_kinase"/>
</dbReference>
<evidence type="ECO:0000259" key="3">
    <source>
        <dbReference type="Pfam" id="PF16561"/>
    </source>
</evidence>
<dbReference type="Gene3D" id="2.60.40.10">
    <property type="entry name" value="Immunoglobulins"/>
    <property type="match status" value="1"/>
</dbReference>
<evidence type="ECO:0000313" key="4">
    <source>
        <dbReference type="EMBL" id="KAK7470960.1"/>
    </source>
</evidence>
<feature type="compositionally biased region" description="Polar residues" evidence="2">
    <location>
        <begin position="268"/>
        <end position="278"/>
    </location>
</feature>
<dbReference type="EMBL" id="JBANRG010000002">
    <property type="protein sequence ID" value="KAK7470960.1"/>
    <property type="molecule type" value="Genomic_DNA"/>
</dbReference>
<proteinExistence type="inferred from homology"/>
<sequence>MASNDLYQVTFEWPHTSPSSVVVTGTFDHWSQTLHLTKDSSGFRGSTTVPWDEKIIYKFIVDGQWVVDDSKPTENDGSGNINNVFTAPSKPLPPSEPEGINSGPVVQTDVPVEGKDTSTLGSFIPQLASDAVKTVLAVDGTSSALEYVASGVGAAIHTVTGIDPINADKIPIESPKTEEPEEPEPLKTEESTPAAEVTPSAEPLKESQEPLSAPVIPASTDHVKETVSETVSTPVEASTHTPVTVPVPSPSTETNGVSHEPKADTEKSQPTAAVSLDSTKAAETETKTNGTVNSSAPSTPSKHRRSVSAIFPRSESPNSDLSPTSSRFGSVSSIRKKRTSLFGKVKGIFSRDKEKRSGLHHEVS</sequence>